<keyword evidence="2" id="KW-1133">Transmembrane helix</keyword>
<comment type="caution">
    <text evidence="4">The sequence shown here is derived from an EMBL/GenBank/DDBJ whole genome shotgun (WGS) entry which is preliminary data.</text>
</comment>
<feature type="compositionally biased region" description="Polar residues" evidence="1">
    <location>
        <begin position="63"/>
        <end position="75"/>
    </location>
</feature>
<protein>
    <submittedName>
        <fullName evidence="4">Uncharacterized protein</fullName>
    </submittedName>
</protein>
<evidence type="ECO:0000256" key="2">
    <source>
        <dbReference type="SAM" id="Phobius"/>
    </source>
</evidence>
<evidence type="ECO:0000256" key="1">
    <source>
        <dbReference type="SAM" id="MobiDB-lite"/>
    </source>
</evidence>
<keyword evidence="3" id="KW-0732">Signal</keyword>
<gene>
    <name evidence="4" type="ORF">GCK32_017052</name>
</gene>
<feature type="region of interest" description="Disordered" evidence="1">
    <location>
        <begin position="48"/>
        <end position="75"/>
    </location>
</feature>
<reference evidence="4 5" key="1">
    <citation type="submission" date="2019-10" db="EMBL/GenBank/DDBJ databases">
        <title>Assembly and Annotation for the nematode Trichostrongylus colubriformis.</title>
        <authorList>
            <person name="Martin J."/>
        </authorList>
    </citation>
    <scope>NUCLEOTIDE SEQUENCE [LARGE SCALE GENOMIC DNA]</scope>
    <source>
        <strain evidence="4">G859</strain>
        <tissue evidence="4">Whole worm</tissue>
    </source>
</reference>
<dbReference type="EMBL" id="WIXE01015558">
    <property type="protein sequence ID" value="KAK5973383.1"/>
    <property type="molecule type" value="Genomic_DNA"/>
</dbReference>
<accession>A0AAN8IK09</accession>
<evidence type="ECO:0000313" key="5">
    <source>
        <dbReference type="Proteomes" id="UP001331761"/>
    </source>
</evidence>
<keyword evidence="2" id="KW-0812">Transmembrane</keyword>
<keyword evidence="2" id="KW-0472">Membrane</keyword>
<feature type="signal peptide" evidence="3">
    <location>
        <begin position="1"/>
        <end position="21"/>
    </location>
</feature>
<proteinExistence type="predicted"/>
<dbReference type="AlphaFoldDB" id="A0AAN8IK09"/>
<evidence type="ECO:0000313" key="4">
    <source>
        <dbReference type="EMBL" id="KAK5973383.1"/>
    </source>
</evidence>
<feature type="transmembrane region" description="Helical" evidence="2">
    <location>
        <begin position="241"/>
        <end position="269"/>
    </location>
</feature>
<sequence>MRTWQLVVLTVSCCSHSVVNVEEFIPQPITQTIAQPIAQRHEKYVLKLQGDSDDDEPSTTEDFSLTETTGYSGTSSLNKKIEIPRGCGNSSDKLAHTALIVWKQIPPCKSHSFGILYFEREIAAVTDSPCVRNISHVILCSRVNVVGQEHWMKVALETSYHVPEEVVKCVLQKCFSDNRTMSVTVARKELETTVRDPGSRTDPSHNRIYLNTSFAVSDLHLGMLKSVYQSMLDDQTRDENLFLMVIVLVTIFYGIFGVIAGYESVALLLREIKKA</sequence>
<evidence type="ECO:0000256" key="3">
    <source>
        <dbReference type="SAM" id="SignalP"/>
    </source>
</evidence>
<name>A0AAN8IK09_TRICO</name>
<organism evidence="4 5">
    <name type="scientific">Trichostrongylus colubriformis</name>
    <name type="common">Black scour worm</name>
    <dbReference type="NCBI Taxonomy" id="6319"/>
    <lineage>
        <taxon>Eukaryota</taxon>
        <taxon>Metazoa</taxon>
        <taxon>Ecdysozoa</taxon>
        <taxon>Nematoda</taxon>
        <taxon>Chromadorea</taxon>
        <taxon>Rhabditida</taxon>
        <taxon>Rhabditina</taxon>
        <taxon>Rhabditomorpha</taxon>
        <taxon>Strongyloidea</taxon>
        <taxon>Trichostrongylidae</taxon>
        <taxon>Trichostrongylus</taxon>
    </lineage>
</organism>
<feature type="chain" id="PRO_5042901773" evidence="3">
    <location>
        <begin position="22"/>
        <end position="275"/>
    </location>
</feature>
<dbReference type="Proteomes" id="UP001331761">
    <property type="component" value="Unassembled WGS sequence"/>
</dbReference>
<keyword evidence="5" id="KW-1185">Reference proteome</keyword>